<dbReference type="PANTHER" id="PTHR35372">
    <property type="entry name" value="ATP BINDING PROTEIN-RELATED"/>
    <property type="match status" value="1"/>
</dbReference>
<keyword evidence="3" id="KW-0067">ATP-binding</keyword>
<dbReference type="AlphaFoldDB" id="A0A4Y2PHL9"/>
<accession>A0A4Y2PHL9</accession>
<dbReference type="PANTHER" id="PTHR35372:SF2">
    <property type="entry name" value="SF3 HELICASE DOMAIN-CONTAINING PROTEIN"/>
    <property type="match status" value="1"/>
</dbReference>
<evidence type="ECO:0000256" key="2">
    <source>
        <dbReference type="ARBA" id="ARBA00022801"/>
    </source>
</evidence>
<reference evidence="6 7" key="1">
    <citation type="journal article" date="2019" name="Sci. Rep.">
        <title>Orb-weaving spider Araneus ventricosus genome elucidates the spidroin gene catalogue.</title>
        <authorList>
            <person name="Kono N."/>
            <person name="Nakamura H."/>
            <person name="Ohtoshi R."/>
            <person name="Moran D.A.P."/>
            <person name="Shinohara A."/>
            <person name="Yoshida Y."/>
            <person name="Fujiwara M."/>
            <person name="Mori M."/>
            <person name="Tomita M."/>
            <person name="Arakawa K."/>
        </authorList>
    </citation>
    <scope>NUCLEOTIDE SEQUENCE [LARGE SCALE GENOMIC DNA]</scope>
</reference>
<gene>
    <name evidence="6" type="ORF">AVEN_267638_1</name>
</gene>
<evidence type="ECO:0000256" key="1">
    <source>
        <dbReference type="ARBA" id="ARBA00022741"/>
    </source>
</evidence>
<dbReference type="EMBL" id="BGPR01011464">
    <property type="protein sequence ID" value="GBN51488.1"/>
    <property type="molecule type" value="Genomic_DNA"/>
</dbReference>
<dbReference type="InterPro" id="IPR027417">
    <property type="entry name" value="P-loop_NTPase"/>
</dbReference>
<evidence type="ECO:0000259" key="5">
    <source>
        <dbReference type="PROSITE" id="PS51206"/>
    </source>
</evidence>
<dbReference type="SUPFAM" id="SSF52540">
    <property type="entry name" value="P-loop containing nucleoside triphosphate hydrolases"/>
    <property type="match status" value="1"/>
</dbReference>
<keyword evidence="2" id="KW-0378">Hydrolase</keyword>
<proteinExistence type="predicted"/>
<dbReference type="InterPro" id="IPR051620">
    <property type="entry name" value="ORF904-like_C"/>
</dbReference>
<feature type="domain" description="SF3 helicase" evidence="5">
    <location>
        <begin position="638"/>
        <end position="796"/>
    </location>
</feature>
<comment type="caution">
    <text evidence="6">The sequence shown here is derived from an EMBL/GenBank/DDBJ whole genome shotgun (WGS) entry which is preliminary data.</text>
</comment>
<evidence type="ECO:0000313" key="6">
    <source>
        <dbReference type="EMBL" id="GBN51488.1"/>
    </source>
</evidence>
<evidence type="ECO:0000313" key="7">
    <source>
        <dbReference type="Proteomes" id="UP000499080"/>
    </source>
</evidence>
<feature type="compositionally biased region" description="Acidic residues" evidence="4">
    <location>
        <begin position="947"/>
        <end position="961"/>
    </location>
</feature>
<evidence type="ECO:0000256" key="3">
    <source>
        <dbReference type="ARBA" id="ARBA00022840"/>
    </source>
</evidence>
<dbReference type="OrthoDB" id="6425571at2759"/>
<dbReference type="Proteomes" id="UP000499080">
    <property type="component" value="Unassembled WGS sequence"/>
</dbReference>
<dbReference type="Gene3D" id="3.40.50.300">
    <property type="entry name" value="P-loop containing nucleotide triphosphate hydrolases"/>
    <property type="match status" value="1"/>
</dbReference>
<dbReference type="GO" id="GO:0005524">
    <property type="term" value="F:ATP binding"/>
    <property type="evidence" value="ECO:0007669"/>
    <property type="project" value="UniProtKB-KW"/>
</dbReference>
<name>A0A4Y2PHL9_ARAVE</name>
<organism evidence="6 7">
    <name type="scientific">Araneus ventricosus</name>
    <name type="common">Orbweaver spider</name>
    <name type="synonym">Epeira ventricosa</name>
    <dbReference type="NCBI Taxonomy" id="182803"/>
    <lineage>
        <taxon>Eukaryota</taxon>
        <taxon>Metazoa</taxon>
        <taxon>Ecdysozoa</taxon>
        <taxon>Arthropoda</taxon>
        <taxon>Chelicerata</taxon>
        <taxon>Arachnida</taxon>
        <taxon>Araneae</taxon>
        <taxon>Araneomorphae</taxon>
        <taxon>Entelegynae</taxon>
        <taxon>Araneoidea</taxon>
        <taxon>Araneidae</taxon>
        <taxon>Araneus</taxon>
    </lineage>
</organism>
<feature type="region of interest" description="Disordered" evidence="4">
    <location>
        <begin position="938"/>
        <end position="974"/>
    </location>
</feature>
<sequence>MDLAAANSHSLILDIDATLLDDAPRDIPESLFDLIHSNLNLLFLPAVPHFTYIVATRPHSCGVHVYLPEFCISHDDYIQFCERLKPNFSVTLNSKRYSLDILTNAMLSGSAKPNSTPYQPFRVVYSDERIHHMMHLKRNDFLAQFENLKKHFKRRKDNEHSLFRKLLCHQPNEITSFLKQFMMPVVNPSLFNLSYQTRTLDEMKEVANFNNVASYALKRDNSVQYVFKGHQLLFSGSDFLKMYNDLKRNAFTFSTFDTTNYALKRWYEKYAKQQPIEMSCPKEFRQLNQMLKEDSASFQNDTNPIKSILQYNEGFYFLPVFFALRKTLDISSHHLANILETLLDPKFHDLLKRVARIHENHTAAMMDDLTQNTIYYCGNHLYERPATMRDKLARIVHDGRRSILSITSQPKIIDVVRNLQQNHFPIRVMALFNALKKPARYYWNFLTESWQDVSVDREVHDHVMNLWLSIKTYLHEMQEMGTLGGPDDSILDKFNVASVVSTIMSDSTTERKVIQMDRHKWLIRLSDGTLDLLTGHIGGTVPEFFLSDRELGLKIPRLKLMELLSETQPLRELYRLLTNKSFFLRYLKLLYLDKTPHMFETLKWMVSKELPSLNEVEYVSSMLHFYTHLCKYMSFEYDMLMYILDVLASAFIATNYERKFFVLKGLTSNGKSKLFELLGKVFGGYFHNIQSDNLKPGSATSNATPELASTLFSCRVLTLEELDGKLNENRVKQITGNSHVTFRNMYENNVGGIPTTKVFCTTNKLPECQATKAFEERVVALPFHATFSDKAPTTTAEQVRQNVYPKDTYVIESSYEGCFLMLYYHLNQFMNMEDGLLHYREAPDAVKEYTQDYLANTNVYTQFKLYMDVQVLPEATTTMNDLRSAVRQFLKAMKNLSIHESELITKFDEEFAVYRQSDLNLGSFRYVSVLDRLESSQPPRIENASLQEDDDEEDPVDEEVRDEPASKRMKSSPTTQQSVVFYYGIVIKNLKRSMTEN</sequence>
<keyword evidence="7" id="KW-1185">Reference proteome</keyword>
<dbReference type="Pfam" id="PF19263">
    <property type="entry name" value="DUF5906"/>
    <property type="match status" value="1"/>
</dbReference>
<dbReference type="InterPro" id="IPR045455">
    <property type="entry name" value="NrS-1_pol-like_helicase"/>
</dbReference>
<dbReference type="InterPro" id="IPR014015">
    <property type="entry name" value="Helicase_SF3_DNA-vir"/>
</dbReference>
<dbReference type="PROSITE" id="PS51206">
    <property type="entry name" value="SF3_HELICASE_1"/>
    <property type="match status" value="1"/>
</dbReference>
<dbReference type="GO" id="GO:0016787">
    <property type="term" value="F:hydrolase activity"/>
    <property type="evidence" value="ECO:0007669"/>
    <property type="project" value="UniProtKB-KW"/>
</dbReference>
<evidence type="ECO:0000256" key="4">
    <source>
        <dbReference type="SAM" id="MobiDB-lite"/>
    </source>
</evidence>
<keyword evidence="1" id="KW-0547">Nucleotide-binding</keyword>
<protein>
    <recommendedName>
        <fullName evidence="5">SF3 helicase domain-containing protein</fullName>
    </recommendedName>
</protein>